<evidence type="ECO:0000313" key="2">
    <source>
        <dbReference type="Proteomes" id="UP000245626"/>
    </source>
</evidence>
<organism evidence="1 2">
    <name type="scientific">Violaceomyces palustris</name>
    <dbReference type="NCBI Taxonomy" id="1673888"/>
    <lineage>
        <taxon>Eukaryota</taxon>
        <taxon>Fungi</taxon>
        <taxon>Dikarya</taxon>
        <taxon>Basidiomycota</taxon>
        <taxon>Ustilaginomycotina</taxon>
        <taxon>Ustilaginomycetes</taxon>
        <taxon>Violaceomycetales</taxon>
        <taxon>Violaceomycetaceae</taxon>
        <taxon>Violaceomyces</taxon>
    </lineage>
</organism>
<reference evidence="1 2" key="1">
    <citation type="journal article" date="2018" name="Mol. Biol. Evol.">
        <title>Broad Genomic Sampling Reveals a Smut Pathogenic Ancestry of the Fungal Clade Ustilaginomycotina.</title>
        <authorList>
            <person name="Kijpornyongpan T."/>
            <person name="Mondo S.J."/>
            <person name="Barry K."/>
            <person name="Sandor L."/>
            <person name="Lee J."/>
            <person name="Lipzen A."/>
            <person name="Pangilinan J."/>
            <person name="LaButti K."/>
            <person name="Hainaut M."/>
            <person name="Henrissat B."/>
            <person name="Grigoriev I.V."/>
            <person name="Spatafora J.W."/>
            <person name="Aime M.C."/>
        </authorList>
    </citation>
    <scope>NUCLEOTIDE SEQUENCE [LARGE SCALE GENOMIC DNA]</scope>
    <source>
        <strain evidence="1 2">SA 807</strain>
    </source>
</reference>
<dbReference type="EMBL" id="KZ820394">
    <property type="protein sequence ID" value="PWN47573.1"/>
    <property type="molecule type" value="Genomic_DNA"/>
</dbReference>
<dbReference type="Proteomes" id="UP000245626">
    <property type="component" value="Unassembled WGS sequence"/>
</dbReference>
<proteinExistence type="predicted"/>
<name>A0ACD0NP22_9BASI</name>
<keyword evidence="2" id="KW-1185">Reference proteome</keyword>
<gene>
    <name evidence="1" type="ORF">IE53DRAFT_243505</name>
</gene>
<protein>
    <submittedName>
        <fullName evidence="1">Uncharacterized protein</fullName>
    </submittedName>
</protein>
<sequence length="882" mass="97335">MASSDNNLLPREAYLDPNFDPNSLKVPQLRSVLLQHDVVLPSSARKPALIQAFQQHVVPKLESLRSQHANIVASSSGIIDMSGGGLGLAPSSPPPASPPPPPPPQTTTRRKSTASQPRKSTASATPRSRSRTSLAPPPPIHTQADDQRDHQAPPTVTRAPPSSSSSSSSKPKSKSRKSAPAGSLSVENPARSTPYLGRSTSRDVSLSVHERGGNVEEEQLDHLQEEEEKEASRKGEGRDMASSSIDVGESSFSNENPFQSGGESSPSSKISSEKRERRKSKLSQQAATASSPSAGTIRASKSSGNLTSSNATAATKGKRRKSEYTERHIPEPDLVEEEEEEEEGQDLKTSLARSRTMPSLKNYMDPKAMASTPPRVIGQLWQKGKDTLSPSSRKSGPEKRERHASEQEEEEEEESAGSNGEEEDIKPLIGKREARRRGKETSRRYVHQGLSTSEKVWQVIWTAVLMGMVAYAVWFSRESREIGFCDTGSETNPLLLERFRVEEEEKKQRRNEGEGEELALTFFSIVPESIRPGCAPCPRYARCSGGKVVRCASADHVVKASILSQVPVLPSLLPLKMVAPSCVPDTRKLILANEVANEIQRSLGKWRGDMLCGQQALPHPSVRSRMVGKRNSEVGEEIFAVSQGSLRNEFRKAILHHQDEEEEMEGGGEGDHQLLSDKENFDSIWNLAIEDLMLDGVIYSVGRLEEDGGEEGEVEEEEERGGGIEGNGDNLLLVARTPIVPLGCRSRLALKAWLRKTRSSFLALVAVAMASTYLRARYQRNQSEKQRVSQLVQLALERLQEQEYSHAVDPITTPEPFLPTSHLRDHVLRTEESSRTRKRLWNKVSAIVEENSNVRTRQAQSRGEWLRVWEWVGVVGSSMSKL</sequence>
<accession>A0ACD0NP22</accession>
<evidence type="ECO:0000313" key="1">
    <source>
        <dbReference type="EMBL" id="PWN47573.1"/>
    </source>
</evidence>